<evidence type="ECO:0000313" key="1">
    <source>
        <dbReference type="EMBL" id="VAW08740.1"/>
    </source>
</evidence>
<feature type="non-terminal residue" evidence="1">
    <location>
        <position position="1"/>
    </location>
</feature>
<dbReference type="AlphaFoldDB" id="A0A3B0SW71"/>
<dbReference type="EMBL" id="UOEK01000487">
    <property type="protein sequence ID" value="VAW08740.1"/>
    <property type="molecule type" value="Genomic_DNA"/>
</dbReference>
<protein>
    <recommendedName>
        <fullName evidence="2">DUF4015 domain-containing protein</fullName>
    </recommendedName>
</protein>
<organism evidence="1">
    <name type="scientific">hydrothermal vent metagenome</name>
    <dbReference type="NCBI Taxonomy" id="652676"/>
    <lineage>
        <taxon>unclassified sequences</taxon>
        <taxon>metagenomes</taxon>
        <taxon>ecological metagenomes</taxon>
    </lineage>
</organism>
<accession>A0A3B0SW71</accession>
<sequence length="80" mass="9067">YGPGWKGFDNPNNYPVEIVSAALDAGIPKLKGDSIYRPWIQTWQLNAKEILAVQNVAEKRDLGWMIWSANSIYDDSFLLP</sequence>
<evidence type="ECO:0008006" key="2">
    <source>
        <dbReference type="Google" id="ProtNLM"/>
    </source>
</evidence>
<name>A0A3B0SW71_9ZZZZ</name>
<reference evidence="1" key="1">
    <citation type="submission" date="2018-06" db="EMBL/GenBank/DDBJ databases">
        <authorList>
            <person name="Zhirakovskaya E."/>
        </authorList>
    </citation>
    <scope>NUCLEOTIDE SEQUENCE</scope>
</reference>
<gene>
    <name evidence="1" type="ORF">MNBD_ACTINO02-2463</name>
</gene>
<proteinExistence type="predicted"/>